<evidence type="ECO:0000256" key="3">
    <source>
        <dbReference type="ARBA" id="ARBA00007769"/>
    </source>
</evidence>
<dbReference type="GO" id="GO:0000287">
    <property type="term" value="F:magnesium ion binding"/>
    <property type="evidence" value="ECO:0007669"/>
    <property type="project" value="InterPro"/>
</dbReference>
<dbReference type="AlphaFoldDB" id="A0A0L0SBD4"/>
<dbReference type="PANTHER" id="PTHR11835">
    <property type="entry name" value="DECARBOXYLATING DEHYDROGENASES-ISOCITRATE, ISOPROPYLMALATE, TARTRATE"/>
    <property type="match status" value="1"/>
</dbReference>
<comment type="subunit">
    <text evidence="4">Octamer of two non-identical subunits IDH1 and IDH2.</text>
</comment>
<dbReference type="SUPFAM" id="SSF53659">
    <property type="entry name" value="Isocitrate/Isopropylmalate dehydrogenase-like"/>
    <property type="match status" value="1"/>
</dbReference>
<dbReference type="OrthoDB" id="10261637at2759"/>
<dbReference type="InterPro" id="IPR004434">
    <property type="entry name" value="Isocitrate_DH_NAD"/>
</dbReference>
<comment type="subcellular location">
    <subcellularLocation>
        <location evidence="2">Mitochondrion</location>
    </subcellularLocation>
</comment>
<keyword evidence="7" id="KW-0809">Transit peptide</keyword>
<evidence type="ECO:0000256" key="5">
    <source>
        <dbReference type="ARBA" id="ARBA00013012"/>
    </source>
</evidence>
<dbReference type="Proteomes" id="UP000054350">
    <property type="component" value="Unassembled WGS sequence"/>
</dbReference>
<dbReference type="VEuPathDB" id="FungiDB:AMAG_05169"/>
<evidence type="ECO:0000256" key="2">
    <source>
        <dbReference type="ARBA" id="ARBA00004173"/>
    </source>
</evidence>
<dbReference type="Pfam" id="PF00180">
    <property type="entry name" value="Iso_dh"/>
    <property type="match status" value="1"/>
</dbReference>
<evidence type="ECO:0000256" key="7">
    <source>
        <dbReference type="ARBA" id="ARBA00022946"/>
    </source>
</evidence>
<comment type="similarity">
    <text evidence="3">Belongs to the isocitrate and isopropylmalate dehydrogenases family.</text>
</comment>
<dbReference type="GO" id="GO:0005739">
    <property type="term" value="C:mitochondrion"/>
    <property type="evidence" value="ECO:0007669"/>
    <property type="project" value="UniProtKB-SubCell"/>
</dbReference>
<dbReference type="STRING" id="578462.A0A0L0SBD4"/>
<protein>
    <recommendedName>
        <fullName evidence="11">Isocitrate dehydrogenase [NAD] subunit 1, mitochondrial</fullName>
        <ecNumber evidence="5">1.1.1.41</ecNumber>
    </recommendedName>
    <alternativeName>
        <fullName evidence="10">Isocitric dehydrogenase</fullName>
    </alternativeName>
    <alternativeName>
        <fullName evidence="9">NAD(+)-specific ICDH</fullName>
    </alternativeName>
</protein>
<evidence type="ECO:0000256" key="11">
    <source>
        <dbReference type="ARBA" id="ARBA00071938"/>
    </source>
</evidence>
<dbReference type="GO" id="GO:0006102">
    <property type="term" value="P:isocitrate metabolic process"/>
    <property type="evidence" value="ECO:0007669"/>
    <property type="project" value="TreeGrafter"/>
</dbReference>
<accession>A0A0L0SBD4</accession>
<dbReference type="GO" id="GO:0006099">
    <property type="term" value="P:tricarboxylic acid cycle"/>
    <property type="evidence" value="ECO:0007669"/>
    <property type="project" value="UniProtKB-KW"/>
</dbReference>
<reference evidence="14" key="2">
    <citation type="submission" date="2009-11" db="EMBL/GenBank/DDBJ databases">
        <title>The Genome Sequence of Allomyces macrogynus strain ATCC 38327.</title>
        <authorList>
            <consortium name="The Broad Institute Genome Sequencing Platform"/>
            <person name="Russ C."/>
            <person name="Cuomo C."/>
            <person name="Shea T."/>
            <person name="Young S.K."/>
            <person name="Zeng Q."/>
            <person name="Koehrsen M."/>
            <person name="Haas B."/>
            <person name="Borodovsky M."/>
            <person name="Guigo R."/>
            <person name="Alvarado L."/>
            <person name="Berlin A."/>
            <person name="Borenstein D."/>
            <person name="Chen Z."/>
            <person name="Engels R."/>
            <person name="Freedman E."/>
            <person name="Gellesch M."/>
            <person name="Goldberg J."/>
            <person name="Griggs A."/>
            <person name="Gujja S."/>
            <person name="Heiman D."/>
            <person name="Hepburn T."/>
            <person name="Howarth C."/>
            <person name="Jen D."/>
            <person name="Larson L."/>
            <person name="Lewis B."/>
            <person name="Mehta T."/>
            <person name="Park D."/>
            <person name="Pearson M."/>
            <person name="Roberts A."/>
            <person name="Saif S."/>
            <person name="Shenoy N."/>
            <person name="Sisk P."/>
            <person name="Stolte C."/>
            <person name="Sykes S."/>
            <person name="Walk T."/>
            <person name="White J."/>
            <person name="Yandava C."/>
            <person name="Burger G."/>
            <person name="Gray M.W."/>
            <person name="Holland P.W.H."/>
            <person name="King N."/>
            <person name="Lang F.B.F."/>
            <person name="Roger A.J."/>
            <person name="Ruiz-Trillo I."/>
            <person name="Lander E."/>
            <person name="Nusbaum C."/>
        </authorList>
    </citation>
    <scope>NUCLEOTIDE SEQUENCE [LARGE SCALE GENOMIC DNA]</scope>
    <source>
        <strain evidence="14">ATCC 38327</strain>
    </source>
</reference>
<evidence type="ECO:0000256" key="1">
    <source>
        <dbReference type="ARBA" id="ARBA00000837"/>
    </source>
</evidence>
<keyword evidence="6" id="KW-0816">Tricarboxylic acid cycle</keyword>
<dbReference type="EMBL" id="GG745335">
    <property type="protein sequence ID" value="KNE59705.1"/>
    <property type="molecule type" value="Genomic_DNA"/>
</dbReference>
<dbReference type="OMA" id="TAPDIMG"/>
<feature type="domain" description="Isopropylmalate dehydrogenase-like" evidence="12">
    <location>
        <begin position="48"/>
        <end position="379"/>
    </location>
</feature>
<keyword evidence="8" id="KW-0496">Mitochondrion</keyword>
<dbReference type="SMART" id="SM01329">
    <property type="entry name" value="Iso_dh"/>
    <property type="match status" value="1"/>
</dbReference>
<evidence type="ECO:0000313" key="13">
    <source>
        <dbReference type="EMBL" id="KNE59705.1"/>
    </source>
</evidence>
<gene>
    <name evidence="13" type="ORF">AMAG_05169</name>
</gene>
<dbReference type="PROSITE" id="PS00470">
    <property type="entry name" value="IDH_IMDH"/>
    <property type="match status" value="1"/>
</dbReference>
<name>A0A0L0SBD4_ALLM3</name>
<evidence type="ECO:0000313" key="14">
    <source>
        <dbReference type="Proteomes" id="UP000054350"/>
    </source>
</evidence>
<reference evidence="13 14" key="1">
    <citation type="submission" date="2009-11" db="EMBL/GenBank/DDBJ databases">
        <title>Annotation of Allomyces macrogynus ATCC 38327.</title>
        <authorList>
            <consortium name="The Broad Institute Genome Sequencing Platform"/>
            <person name="Russ C."/>
            <person name="Cuomo C."/>
            <person name="Burger G."/>
            <person name="Gray M.W."/>
            <person name="Holland P.W.H."/>
            <person name="King N."/>
            <person name="Lang F.B.F."/>
            <person name="Roger A.J."/>
            <person name="Ruiz-Trillo I."/>
            <person name="Young S.K."/>
            <person name="Zeng Q."/>
            <person name="Gargeya S."/>
            <person name="Fitzgerald M."/>
            <person name="Haas B."/>
            <person name="Abouelleil A."/>
            <person name="Alvarado L."/>
            <person name="Arachchi H.M."/>
            <person name="Berlin A."/>
            <person name="Chapman S.B."/>
            <person name="Gearin G."/>
            <person name="Goldberg J."/>
            <person name="Griggs A."/>
            <person name="Gujja S."/>
            <person name="Hansen M."/>
            <person name="Heiman D."/>
            <person name="Howarth C."/>
            <person name="Larimer J."/>
            <person name="Lui A."/>
            <person name="MacDonald P.J.P."/>
            <person name="McCowen C."/>
            <person name="Montmayeur A."/>
            <person name="Murphy C."/>
            <person name="Neiman D."/>
            <person name="Pearson M."/>
            <person name="Priest M."/>
            <person name="Roberts A."/>
            <person name="Saif S."/>
            <person name="Shea T."/>
            <person name="Sisk P."/>
            <person name="Stolte C."/>
            <person name="Sykes S."/>
            <person name="Wortman J."/>
            <person name="Nusbaum C."/>
            <person name="Birren B."/>
        </authorList>
    </citation>
    <scope>NUCLEOTIDE SEQUENCE [LARGE SCALE GENOMIC DNA]</scope>
    <source>
        <strain evidence="13 14">ATCC 38327</strain>
    </source>
</reference>
<dbReference type="PANTHER" id="PTHR11835:SF42">
    <property type="entry name" value="ISOCITRATE DEHYDROGENASE [NAD] SUBUNIT BETA, MITOCHONDRIAL"/>
    <property type="match status" value="1"/>
</dbReference>
<dbReference type="EC" id="1.1.1.41" evidence="5"/>
<dbReference type="GO" id="GO:0051287">
    <property type="term" value="F:NAD binding"/>
    <property type="evidence" value="ECO:0007669"/>
    <property type="project" value="InterPro"/>
</dbReference>
<evidence type="ECO:0000256" key="9">
    <source>
        <dbReference type="ARBA" id="ARBA00030631"/>
    </source>
</evidence>
<dbReference type="NCBIfam" id="TIGR00175">
    <property type="entry name" value="mito_nad_idh"/>
    <property type="match status" value="1"/>
</dbReference>
<evidence type="ECO:0000256" key="6">
    <source>
        <dbReference type="ARBA" id="ARBA00022532"/>
    </source>
</evidence>
<dbReference type="GO" id="GO:0004449">
    <property type="term" value="F:isocitrate dehydrogenase (NAD+) activity"/>
    <property type="evidence" value="ECO:0007669"/>
    <property type="project" value="UniProtKB-EC"/>
</dbReference>
<sequence length="385" mass="41073">MLSSVAAATRHAAAPMSRRALSSLASKFSLTGTPEYEPNLTKYAGTYTVTLVPGDGVGKEMATTVKAVFAAAGCPVEWDQFDVTGESARRDPQLAKAAIDSLKHHRVGLKGTLATPVATYGAPSFNVAMRKELDMYASVSLVGKLEGFHPPKTPVHKAPIDFVIIRENTEGEYSGLEHQSYPGVVESLKVVTRAKTERIARVAFDFAARNGRKKVTCVHKANIMKLGDGLFLNTCREIAQEYAARGIKFEDMIVDNTAMQLVAKPGQFDVVVTGNLYGNIISNLGAALVGGPGIVPGANIGREHAVFEPGCRHVGADIAGTNVANPSALLLSAVLMLRHLHLDQHADRIQKALFKTLGEGVRTRDLGGNASTTEFTKAIIANLEA</sequence>
<evidence type="ECO:0000256" key="10">
    <source>
        <dbReference type="ARBA" id="ARBA00030683"/>
    </source>
</evidence>
<evidence type="ECO:0000256" key="4">
    <source>
        <dbReference type="ARBA" id="ARBA00011567"/>
    </source>
</evidence>
<comment type="catalytic activity">
    <reaction evidence="1">
        <text>D-threo-isocitrate + NAD(+) = 2-oxoglutarate + CO2 + NADH</text>
        <dbReference type="Rhea" id="RHEA:23632"/>
        <dbReference type="ChEBI" id="CHEBI:15562"/>
        <dbReference type="ChEBI" id="CHEBI:16526"/>
        <dbReference type="ChEBI" id="CHEBI:16810"/>
        <dbReference type="ChEBI" id="CHEBI:57540"/>
        <dbReference type="ChEBI" id="CHEBI:57945"/>
        <dbReference type="EC" id="1.1.1.41"/>
    </reaction>
</comment>
<dbReference type="FunFam" id="3.40.718.10:FF:000001">
    <property type="entry name" value="Isocitrate dehydrogenase [NAD] subunit, mitochondrial"/>
    <property type="match status" value="1"/>
</dbReference>
<dbReference type="InterPro" id="IPR019818">
    <property type="entry name" value="IsoCit/isopropylmalate_DH_CS"/>
</dbReference>
<dbReference type="InterPro" id="IPR024084">
    <property type="entry name" value="IsoPropMal-DH-like_dom"/>
</dbReference>
<dbReference type="eggNOG" id="KOG0784">
    <property type="taxonomic scope" value="Eukaryota"/>
</dbReference>
<dbReference type="Gene3D" id="3.40.718.10">
    <property type="entry name" value="Isopropylmalate Dehydrogenase"/>
    <property type="match status" value="1"/>
</dbReference>
<organism evidence="13 14">
    <name type="scientific">Allomyces macrogynus (strain ATCC 38327)</name>
    <name type="common">Allomyces javanicus var. macrogynus</name>
    <dbReference type="NCBI Taxonomy" id="578462"/>
    <lineage>
        <taxon>Eukaryota</taxon>
        <taxon>Fungi</taxon>
        <taxon>Fungi incertae sedis</taxon>
        <taxon>Blastocladiomycota</taxon>
        <taxon>Blastocladiomycetes</taxon>
        <taxon>Blastocladiales</taxon>
        <taxon>Blastocladiaceae</taxon>
        <taxon>Allomyces</taxon>
    </lineage>
</organism>
<keyword evidence="14" id="KW-1185">Reference proteome</keyword>
<evidence type="ECO:0000259" key="12">
    <source>
        <dbReference type="SMART" id="SM01329"/>
    </source>
</evidence>
<evidence type="ECO:0000256" key="8">
    <source>
        <dbReference type="ARBA" id="ARBA00023128"/>
    </source>
</evidence>
<proteinExistence type="inferred from homology"/>